<sequence length="214" mass="23618">MSNHKNHPIQADDSAKNVFLIPFLLIVGFAFIEFAGGIWTQSLALLGDAWHMFSDALSLGLALLAVYRTRKKVKSNAELIASIINIILMYIVIVWMVIEAIDRISEPREVMGSYVIVIALIGLIINIIVVKQLHHDDSEKSLNHQAALLHVIGDLLGSIAALAAGMVIYLTGWLLIDPVLSLFISLLLLVATINLSKQVWTSLTGKRLSQVHRH</sequence>
<dbReference type="Proteomes" id="UP000003423">
    <property type="component" value="Unassembled WGS sequence"/>
</dbReference>
<dbReference type="PANTHER" id="PTHR11562:SF17">
    <property type="entry name" value="RE54080P-RELATED"/>
    <property type="match status" value="1"/>
</dbReference>
<feature type="domain" description="Cation efflux protein transmembrane" evidence="6">
    <location>
        <begin position="23"/>
        <end position="203"/>
    </location>
</feature>
<proteinExistence type="predicted"/>
<dbReference type="GO" id="GO:0005385">
    <property type="term" value="F:zinc ion transmembrane transporter activity"/>
    <property type="evidence" value="ECO:0007669"/>
    <property type="project" value="TreeGrafter"/>
</dbReference>
<reference evidence="7 8" key="1">
    <citation type="journal article" date="2012" name="J. Bacteriol.">
        <title>Genome sequence of "Candidatus Nitrosopumilus salaria" BD31, an ammonia-oxidizing archaeon from the San Francisco Bay estuary.</title>
        <authorList>
            <person name="Mosier A.C."/>
            <person name="Allen E.E."/>
            <person name="Kim M."/>
            <person name="Ferriera S."/>
            <person name="Francis C.A."/>
        </authorList>
    </citation>
    <scope>NUCLEOTIDE SEQUENCE [LARGE SCALE GENOMIC DNA]</scope>
    <source>
        <strain evidence="7 8">BD31</strain>
    </source>
</reference>
<dbReference type="PANTHER" id="PTHR11562">
    <property type="entry name" value="CATION EFFLUX PROTEIN/ ZINC TRANSPORTER"/>
    <property type="match status" value="1"/>
</dbReference>
<accession>I3D5P2</accession>
<dbReference type="NCBIfam" id="TIGR01297">
    <property type="entry name" value="CDF"/>
    <property type="match status" value="1"/>
</dbReference>
<keyword evidence="4 5" id="KW-0472">Membrane</keyword>
<keyword evidence="2 5" id="KW-0812">Transmembrane</keyword>
<comment type="subcellular location">
    <subcellularLocation>
        <location evidence="1">Membrane</location>
        <topology evidence="1">Multi-pass membrane protein</topology>
    </subcellularLocation>
</comment>
<keyword evidence="3 5" id="KW-1133">Transmembrane helix</keyword>
<dbReference type="InterPro" id="IPR058533">
    <property type="entry name" value="Cation_efflux_TM"/>
</dbReference>
<comment type="caution">
    <text evidence="7">The sequence shown here is derived from an EMBL/GenBank/DDBJ whole genome shotgun (WGS) entry which is preliminary data.</text>
</comment>
<evidence type="ECO:0000256" key="1">
    <source>
        <dbReference type="ARBA" id="ARBA00004141"/>
    </source>
</evidence>
<evidence type="ECO:0000256" key="3">
    <source>
        <dbReference type="ARBA" id="ARBA00022989"/>
    </source>
</evidence>
<dbReference type="GO" id="GO:0005886">
    <property type="term" value="C:plasma membrane"/>
    <property type="evidence" value="ECO:0007669"/>
    <property type="project" value="TreeGrafter"/>
</dbReference>
<feature type="transmembrane region" description="Helical" evidence="5">
    <location>
        <begin position="151"/>
        <end position="176"/>
    </location>
</feature>
<dbReference type="InterPro" id="IPR050681">
    <property type="entry name" value="CDF/SLC30A"/>
</dbReference>
<gene>
    <name evidence="7" type="ORF">BD31_I1791</name>
</gene>
<dbReference type="InterPro" id="IPR002524">
    <property type="entry name" value="Cation_efflux"/>
</dbReference>
<feature type="transmembrane region" description="Helical" evidence="5">
    <location>
        <begin position="79"/>
        <end position="98"/>
    </location>
</feature>
<protein>
    <submittedName>
        <fullName evidence="7">Cation efflux family protein</fullName>
    </submittedName>
</protein>
<feature type="transmembrane region" description="Helical" evidence="5">
    <location>
        <begin position="110"/>
        <end position="130"/>
    </location>
</feature>
<dbReference type="AlphaFoldDB" id="I3D5P2"/>
<evidence type="ECO:0000256" key="4">
    <source>
        <dbReference type="ARBA" id="ARBA00023136"/>
    </source>
</evidence>
<feature type="transmembrane region" description="Helical" evidence="5">
    <location>
        <begin position="182"/>
        <end position="200"/>
    </location>
</feature>
<organism evidence="7 8">
    <name type="scientific">Candidatus Nitrosopumilus salarius BD31</name>
    <dbReference type="NCBI Taxonomy" id="859350"/>
    <lineage>
        <taxon>Archaea</taxon>
        <taxon>Nitrososphaerota</taxon>
        <taxon>Nitrososphaeria</taxon>
        <taxon>Nitrosopumilales</taxon>
        <taxon>Nitrosopumilaceae</taxon>
        <taxon>Nitrosopumilus</taxon>
    </lineage>
</organism>
<name>I3D5P2_9ARCH</name>
<feature type="transmembrane region" description="Helical" evidence="5">
    <location>
        <begin position="20"/>
        <end position="43"/>
    </location>
</feature>
<evidence type="ECO:0000313" key="8">
    <source>
        <dbReference type="Proteomes" id="UP000003423"/>
    </source>
</evidence>
<dbReference type="SUPFAM" id="SSF161111">
    <property type="entry name" value="Cation efflux protein transmembrane domain-like"/>
    <property type="match status" value="1"/>
</dbReference>
<dbReference type="Pfam" id="PF01545">
    <property type="entry name" value="Cation_efflux"/>
    <property type="match status" value="1"/>
</dbReference>
<feature type="transmembrane region" description="Helical" evidence="5">
    <location>
        <begin position="49"/>
        <end position="67"/>
    </location>
</feature>
<evidence type="ECO:0000259" key="6">
    <source>
        <dbReference type="Pfam" id="PF01545"/>
    </source>
</evidence>
<dbReference type="EMBL" id="AEXL02000001">
    <property type="protein sequence ID" value="EIJ67035.1"/>
    <property type="molecule type" value="Genomic_DNA"/>
</dbReference>
<dbReference type="Gene3D" id="1.20.1510.10">
    <property type="entry name" value="Cation efflux protein transmembrane domain"/>
    <property type="match status" value="1"/>
</dbReference>
<evidence type="ECO:0000256" key="2">
    <source>
        <dbReference type="ARBA" id="ARBA00022692"/>
    </source>
</evidence>
<dbReference type="PATRIC" id="fig|859350.6.peg.3"/>
<keyword evidence="8" id="KW-1185">Reference proteome</keyword>
<evidence type="ECO:0000313" key="7">
    <source>
        <dbReference type="EMBL" id="EIJ67035.1"/>
    </source>
</evidence>
<dbReference type="InterPro" id="IPR027469">
    <property type="entry name" value="Cation_efflux_TMD_sf"/>
</dbReference>
<evidence type="ECO:0000256" key="5">
    <source>
        <dbReference type="SAM" id="Phobius"/>
    </source>
</evidence>